<sequence length="141" mass="16405">MREKHMEYIVYKRFRGAGIEGEFNLRYGTVVAEIEGFLFASDDRRICAATSENGWEHFRPNTQEGAERQKMLNDLYRWYTKNGCGEDFTDDKWPGQENGYWKNRLRTASTSRLKQIYAEKIGGKACISSQGKERLTDTQTV</sequence>
<dbReference type="EMBL" id="BK057805">
    <property type="protein sequence ID" value="DAE92631.1"/>
    <property type="molecule type" value="Genomic_DNA"/>
</dbReference>
<organism evidence="1">
    <name type="scientific">Siphoviridae sp. ctfHp48</name>
    <dbReference type="NCBI Taxonomy" id="2827583"/>
    <lineage>
        <taxon>Viruses</taxon>
        <taxon>Duplodnaviria</taxon>
        <taxon>Heunggongvirae</taxon>
        <taxon>Uroviricota</taxon>
        <taxon>Caudoviricetes</taxon>
    </lineage>
</organism>
<protein>
    <submittedName>
        <fullName evidence="1">Uncharacterized protein</fullName>
    </submittedName>
</protein>
<proteinExistence type="predicted"/>
<reference evidence="1" key="1">
    <citation type="journal article" date="2021" name="Proc. Natl. Acad. Sci. U.S.A.">
        <title>A Catalog of Tens of Thousands of Viruses from Human Metagenomes Reveals Hidden Associations with Chronic Diseases.</title>
        <authorList>
            <person name="Tisza M.J."/>
            <person name="Buck C.B."/>
        </authorList>
    </citation>
    <scope>NUCLEOTIDE SEQUENCE</scope>
    <source>
        <strain evidence="1">CtfHp48</strain>
    </source>
</reference>
<name>A0A8S5RT28_9CAUD</name>
<evidence type="ECO:0000313" key="1">
    <source>
        <dbReference type="EMBL" id="DAE92631.1"/>
    </source>
</evidence>
<accession>A0A8S5RT28</accession>